<comment type="caution">
    <text evidence="1">The sequence shown here is derived from an EMBL/GenBank/DDBJ whole genome shotgun (WGS) entry which is preliminary data.</text>
</comment>
<organism evidence="1 2">
    <name type="scientific">Culex pipiens pipiens</name>
    <name type="common">Northern house mosquito</name>
    <dbReference type="NCBI Taxonomy" id="38569"/>
    <lineage>
        <taxon>Eukaryota</taxon>
        <taxon>Metazoa</taxon>
        <taxon>Ecdysozoa</taxon>
        <taxon>Arthropoda</taxon>
        <taxon>Hexapoda</taxon>
        <taxon>Insecta</taxon>
        <taxon>Pterygota</taxon>
        <taxon>Neoptera</taxon>
        <taxon>Endopterygota</taxon>
        <taxon>Diptera</taxon>
        <taxon>Nematocera</taxon>
        <taxon>Culicoidea</taxon>
        <taxon>Culicidae</taxon>
        <taxon>Culicinae</taxon>
        <taxon>Culicini</taxon>
        <taxon>Culex</taxon>
        <taxon>Culex</taxon>
    </lineage>
</organism>
<protein>
    <submittedName>
        <fullName evidence="1">Uncharacterized protein</fullName>
    </submittedName>
</protein>
<evidence type="ECO:0000313" key="2">
    <source>
        <dbReference type="Proteomes" id="UP001562425"/>
    </source>
</evidence>
<proteinExistence type="predicted"/>
<gene>
    <name evidence="1" type="ORF">pipiens_018095</name>
</gene>
<dbReference type="AlphaFoldDB" id="A0ABD1CE10"/>
<name>A0ABD1CE10_CULPP</name>
<dbReference type="EMBL" id="JBEHCU010013376">
    <property type="protein sequence ID" value="KAL1374417.1"/>
    <property type="molecule type" value="Genomic_DNA"/>
</dbReference>
<dbReference type="Proteomes" id="UP001562425">
    <property type="component" value="Unassembled WGS sequence"/>
</dbReference>
<sequence length="681" mass="80407">MTSFLHVRRPTTYSKLEQSIPKPPEACPAFGGLPQWEKLPLDRKLPANACPVHPPAFRRGKLSEHLWAKPHDLREFDLSDPLGHDVSFGYMPLHDKHLREHFEVDAFKDEIVEQELVDDRDDVVCSLLEFNRFRSYLWKLHRNRIKKEFQKLDRTWWQQHRNQVAALHIQRHYDFEGKHERIRCHGRALREAKKQKALQSIAKYNRQLQQFWEAKGKDRRMTLYDGFLRALQVKHNNALLRASRKSYCLRLRRKLREKDQYRTKRMAILKKRTLESKRIMTKERHKMLFISAQQAEEEREHQLEIFLHENQRNVERRMLKSMAQQEQFERQLTQRKARNLASRYNKRSKSAMINAMLKAWNSIRVRQPHLSHGLSQASVRHAVDFAYNIHETISPTISSTQIIDTAKQYIHDLTTMPSEQLPLDRQTVRYTGKALLEIMDQIKAHTVNANCLFIGQIAVNMRERILAEQRQQRMSVLCGPWSVKWRRSSMHSPTGSHRVSIGEVEIVDEYQTEQETFKRTRNRPPTPVTSATSLVEHFVGSSADDSIVDLTESSEELVIPSTIAARTERLISAEDHPLVHLTQRQKHFLETNLLKYRAIVQRNVETRTRAAIDVLRLEIDRQRARRPKRGRECLAKETARCILMFPKQDEKYAELLLEAMNTLFWEVCDEIEARDCTMRRV</sequence>
<keyword evidence="2" id="KW-1185">Reference proteome</keyword>
<evidence type="ECO:0000313" key="1">
    <source>
        <dbReference type="EMBL" id="KAL1374417.1"/>
    </source>
</evidence>
<reference evidence="1 2" key="1">
    <citation type="submission" date="2024-05" db="EMBL/GenBank/DDBJ databases">
        <title>Culex pipiens pipiens assembly and annotation.</title>
        <authorList>
            <person name="Alout H."/>
            <person name="Durand T."/>
        </authorList>
    </citation>
    <scope>NUCLEOTIDE SEQUENCE [LARGE SCALE GENOMIC DNA]</scope>
    <source>
        <strain evidence="1">HA-2024</strain>
        <tissue evidence="1">Whole body</tissue>
    </source>
</reference>
<accession>A0ABD1CE10</accession>